<dbReference type="InterPro" id="IPR050091">
    <property type="entry name" value="PKS_NRPS_Biosynth_Enz"/>
</dbReference>
<dbReference type="InterPro" id="IPR016039">
    <property type="entry name" value="Thiolase-like"/>
</dbReference>
<keyword evidence="1" id="KW-0596">Phosphopantetheine</keyword>
<keyword evidence="10" id="KW-0012">Acyltransferase</keyword>
<dbReference type="Gene3D" id="3.30.70.250">
    <property type="entry name" value="Malonyl-CoA ACP transacylase, ACP-binding"/>
    <property type="match status" value="1"/>
</dbReference>
<dbReference type="PROSITE" id="PS00012">
    <property type="entry name" value="PHOSPHOPANTETHEINE"/>
    <property type="match status" value="1"/>
</dbReference>
<dbReference type="FunFam" id="3.30.70.250:FF:000003">
    <property type="entry name" value="Polyketide beta-ketoacyl synthase Pks3"/>
    <property type="match status" value="1"/>
</dbReference>
<dbReference type="PANTHER" id="PTHR43775">
    <property type="entry name" value="FATTY ACID SYNTHASE"/>
    <property type="match status" value="1"/>
</dbReference>
<dbReference type="InterPro" id="IPR042104">
    <property type="entry name" value="PKS_dehydratase_sf"/>
</dbReference>
<dbReference type="PROSITE" id="PS52004">
    <property type="entry name" value="KS3_2"/>
    <property type="match status" value="1"/>
</dbReference>
<proteinExistence type="predicted"/>
<feature type="active site" description="Proton acceptor; for dehydratase activity" evidence="5">
    <location>
        <position position="831"/>
    </location>
</feature>
<keyword evidence="3 10" id="KW-0808">Transferase</keyword>
<evidence type="ECO:0000256" key="2">
    <source>
        <dbReference type="ARBA" id="ARBA00022553"/>
    </source>
</evidence>
<dbReference type="InterPro" id="IPR020807">
    <property type="entry name" value="PKS_DH"/>
</dbReference>
<dbReference type="SMART" id="SM00827">
    <property type="entry name" value="PKS_AT"/>
    <property type="match status" value="1"/>
</dbReference>
<dbReference type="InterPro" id="IPR036736">
    <property type="entry name" value="ACP-like_sf"/>
</dbReference>
<dbReference type="InterPro" id="IPR016035">
    <property type="entry name" value="Acyl_Trfase/lysoPLipase"/>
</dbReference>
<dbReference type="EMBL" id="VMQU01000003">
    <property type="protein sequence ID" value="TVS92300.1"/>
    <property type="molecule type" value="Genomic_DNA"/>
</dbReference>
<dbReference type="SUPFAM" id="SSF55048">
    <property type="entry name" value="Probable ACP-binding domain of malonyl-CoA ACP transacylase"/>
    <property type="match status" value="1"/>
</dbReference>
<dbReference type="PANTHER" id="PTHR43775:SF37">
    <property type="entry name" value="SI:DKEY-61P9.11"/>
    <property type="match status" value="1"/>
</dbReference>
<organism evidence="10 11">
    <name type="scientific">Mycobacterium helveticum</name>
    <dbReference type="NCBI Taxonomy" id="2592811"/>
    <lineage>
        <taxon>Bacteria</taxon>
        <taxon>Bacillati</taxon>
        <taxon>Actinomycetota</taxon>
        <taxon>Actinomycetes</taxon>
        <taxon>Mycobacteriales</taxon>
        <taxon>Mycobacteriaceae</taxon>
        <taxon>Mycobacterium</taxon>
    </lineage>
</organism>
<dbReference type="Gene3D" id="3.40.366.10">
    <property type="entry name" value="Malonyl-Coenzyme A Acyl Carrier Protein, domain 2"/>
    <property type="match status" value="1"/>
</dbReference>
<dbReference type="InterPro" id="IPR020841">
    <property type="entry name" value="PKS_Beta-ketoAc_synthase_dom"/>
</dbReference>
<dbReference type="AlphaFoldDB" id="A0A557Y152"/>
<dbReference type="Pfam" id="PF21089">
    <property type="entry name" value="PKS_DH_N"/>
    <property type="match status" value="1"/>
</dbReference>
<dbReference type="SUPFAM" id="SSF53901">
    <property type="entry name" value="Thiolase-like"/>
    <property type="match status" value="2"/>
</dbReference>
<reference evidence="10 11" key="1">
    <citation type="submission" date="2019-07" db="EMBL/GenBank/DDBJ databases">
        <title>New Mycobacterium species.</title>
        <authorList>
            <person name="Tortoli E."/>
            <person name="Ghielmetti G."/>
            <person name="Friedel U."/>
            <person name="Trovato A."/>
        </authorList>
    </citation>
    <scope>NUCLEOTIDE SEQUENCE [LARGE SCALE GENOMIC DNA]</scope>
    <source>
        <strain evidence="10 11">16-83</strain>
    </source>
</reference>
<dbReference type="InterPro" id="IPR049552">
    <property type="entry name" value="PKS_DH_N"/>
</dbReference>
<dbReference type="GO" id="GO:0005737">
    <property type="term" value="C:cytoplasm"/>
    <property type="evidence" value="ECO:0007669"/>
    <property type="project" value="TreeGrafter"/>
</dbReference>
<dbReference type="InterPro" id="IPR001227">
    <property type="entry name" value="Ac_transferase_dom_sf"/>
</dbReference>
<feature type="domain" description="Carrier" evidence="7">
    <location>
        <begin position="1094"/>
        <end position="1171"/>
    </location>
</feature>
<dbReference type="InterPro" id="IPR014030">
    <property type="entry name" value="Ketoacyl_synth_N"/>
</dbReference>
<dbReference type="InterPro" id="IPR020806">
    <property type="entry name" value="PKS_PP-bd"/>
</dbReference>
<dbReference type="Gene3D" id="3.40.47.10">
    <property type="match status" value="2"/>
</dbReference>
<evidence type="ECO:0000256" key="6">
    <source>
        <dbReference type="SAM" id="MobiDB-lite"/>
    </source>
</evidence>
<protein>
    <submittedName>
        <fullName evidence="10">Acyltransferase domain-containing protein</fullName>
    </submittedName>
</protein>
<dbReference type="PROSITE" id="PS50075">
    <property type="entry name" value="CARRIER"/>
    <property type="match status" value="1"/>
</dbReference>
<dbReference type="InterPro" id="IPR006162">
    <property type="entry name" value="Ppantetheine_attach_site"/>
</dbReference>
<dbReference type="Pfam" id="PF00109">
    <property type="entry name" value="ketoacyl-synt"/>
    <property type="match status" value="1"/>
</dbReference>
<dbReference type="GO" id="GO:0005886">
    <property type="term" value="C:plasma membrane"/>
    <property type="evidence" value="ECO:0007669"/>
    <property type="project" value="TreeGrafter"/>
</dbReference>
<name>A0A557Y152_9MYCO</name>
<dbReference type="InterPro" id="IPR009081">
    <property type="entry name" value="PP-bd_ACP"/>
</dbReference>
<keyword evidence="4" id="KW-0511">Multifunctional enzyme</keyword>
<dbReference type="Proteomes" id="UP000320513">
    <property type="component" value="Unassembled WGS sequence"/>
</dbReference>
<sequence>MTPVAVVGMACRLPGGIDSPELLWAALLDGDDAPAEPPRQRWDADVFDCDFFGIGEREAVAIDPQQRLLLEVSWEAVDRAGLPAEALAGSSTGVFVGLTHGPHGLPGNGFGTASGWIAHAVGSHGPAMTVDTDCSSGLTAVHLACRSLHEGESDLALAADGFAPGEGAAALVLKRLPDALAGGDRILGVILGTAATHAPPARAAACLRALAAAGVDASTVGMVQAYGAAAAIGGPAGHAGVAEVYGVDAPCALGWVGTGGGMLALIKTVLAVGHGVVPRAPRLDRLPGELGDVDTKLFVPQASTAWPAHGRAPRRAAVSAYAASGTNLHAIVEEAPPHGAGASAPPGAAAFLLSASSADALRETAHRLAGWVHERAHTVVPSDLAYTLARRRTHRPVRTAVIAGGVEELVAGLREVAGGATAYRPAVGSDDRGPVWVFSGAGSQWAAMGADLLVSEPVFAATVATLEPLIAEESGFSVTAAMTAPEVVAGTDRVQPTLFAMQVALAATLGSYGIRPGAVIGYSLGEAAAAAVAGALSLQDGVRLVCRSSRLMATAAGPAAMASVELPALRVRSELTALGVDDVVVAAVTSPQTALIAGSPESVRALRTAWQSRGVTARDVAVDAVGMAHTPHVDPVLDELARALALLRPTAPQVPYYSATLFDPRERPACDAGYWADNLRHTVRFSAAVRAALDDGHRVFAELSPHPLLTDAVGHTAAAAGTPVAALAVMRRGERPPHGLLGVLAELYHAGAAVDFSVPYPRGRLLDAPPAAWTRRRLPGRRAGADGHGRTGVSVAVHPLLGAHVPLPEEPERHAWHADVGTGALPWLGDHRVHDVPAFPRAAYCEMALAAARAVLGDTCEVRDVSFEAMLLPDKETPVTAVASVTAPGRAEFTVQTPRDGGGQLRLASAALHAAHADDRPSGHDVPALLAAHPSRVDGGELRRGFTGAGVRYGPAFAGLAAVHVGDGSVLAEVVPPGSIRPHQGHYGIHPALLDACFQAVGAHPEIRNGNGGSLPPSGLRRLRAYASARTARYCYARVTSAAAGALEADLELLDDVGAVLVAVWGLRLGTARSGGADRATSEFRAELDDVPPEEWPARIRQLVSEQAGLILRRAVDPDRPLPEYGLDSLGALELRTRLEAETGIRLAPNDISTTAHRLADHLYDQLGGRRDTGGSSARRPTRCVDGQ</sequence>
<evidence type="ECO:0000259" key="9">
    <source>
        <dbReference type="PROSITE" id="PS52019"/>
    </source>
</evidence>
<evidence type="ECO:0000256" key="5">
    <source>
        <dbReference type="PROSITE-ProRule" id="PRU01363"/>
    </source>
</evidence>
<dbReference type="InterPro" id="IPR049551">
    <property type="entry name" value="PKS_DH_C"/>
</dbReference>
<dbReference type="Pfam" id="PF00550">
    <property type="entry name" value="PP-binding"/>
    <property type="match status" value="1"/>
</dbReference>
<dbReference type="Pfam" id="PF14765">
    <property type="entry name" value="PS-DH"/>
    <property type="match status" value="1"/>
</dbReference>
<evidence type="ECO:0000313" key="11">
    <source>
        <dbReference type="Proteomes" id="UP000320513"/>
    </source>
</evidence>
<dbReference type="InterPro" id="IPR014043">
    <property type="entry name" value="Acyl_transferase_dom"/>
</dbReference>
<evidence type="ECO:0000259" key="8">
    <source>
        <dbReference type="PROSITE" id="PS52004"/>
    </source>
</evidence>
<evidence type="ECO:0000256" key="4">
    <source>
        <dbReference type="ARBA" id="ARBA00023268"/>
    </source>
</evidence>
<gene>
    <name evidence="10" type="ORF">FPZ47_01040</name>
</gene>
<evidence type="ECO:0000256" key="1">
    <source>
        <dbReference type="ARBA" id="ARBA00022450"/>
    </source>
</evidence>
<dbReference type="InterPro" id="IPR049900">
    <property type="entry name" value="PKS_mFAS_DH"/>
</dbReference>
<feature type="domain" description="Ketosynthase family 3 (KS3)" evidence="8">
    <location>
        <begin position="1"/>
        <end position="334"/>
    </location>
</feature>
<dbReference type="Gene3D" id="3.10.129.110">
    <property type="entry name" value="Polyketide synthase dehydratase"/>
    <property type="match status" value="1"/>
</dbReference>
<feature type="active site" description="Proton donor; for dehydratase activity" evidence="5">
    <location>
        <position position="995"/>
    </location>
</feature>
<dbReference type="SMART" id="SM00823">
    <property type="entry name" value="PKS_PP"/>
    <property type="match status" value="1"/>
</dbReference>
<feature type="domain" description="PKS/mFAS DH" evidence="9">
    <location>
        <begin position="798"/>
        <end position="1078"/>
    </location>
</feature>
<evidence type="ECO:0000313" key="10">
    <source>
        <dbReference type="EMBL" id="TVS92300.1"/>
    </source>
</evidence>
<dbReference type="InterPro" id="IPR014031">
    <property type="entry name" value="Ketoacyl_synth_C"/>
</dbReference>
<accession>A0A557Y152</accession>
<evidence type="ECO:0000256" key="3">
    <source>
        <dbReference type="ARBA" id="ARBA00022679"/>
    </source>
</evidence>
<comment type="caution">
    <text evidence="10">The sequence shown here is derived from an EMBL/GenBank/DDBJ whole genome shotgun (WGS) entry which is preliminary data.</text>
</comment>
<dbReference type="PROSITE" id="PS52019">
    <property type="entry name" value="PKS_MFAS_DH"/>
    <property type="match status" value="1"/>
</dbReference>
<evidence type="ECO:0000259" key="7">
    <source>
        <dbReference type="PROSITE" id="PS50075"/>
    </source>
</evidence>
<dbReference type="CDD" id="cd00833">
    <property type="entry name" value="PKS"/>
    <property type="match status" value="1"/>
</dbReference>
<dbReference type="GO" id="GO:0004312">
    <property type="term" value="F:fatty acid synthase activity"/>
    <property type="evidence" value="ECO:0007669"/>
    <property type="project" value="TreeGrafter"/>
</dbReference>
<dbReference type="GO" id="GO:0071770">
    <property type="term" value="P:DIM/DIP cell wall layer assembly"/>
    <property type="evidence" value="ECO:0007669"/>
    <property type="project" value="TreeGrafter"/>
</dbReference>
<dbReference type="Pfam" id="PF22621">
    <property type="entry name" value="CurL-like_PKS_C"/>
    <property type="match status" value="1"/>
</dbReference>
<feature type="region of interest" description="N-terminal hotdog fold" evidence="5">
    <location>
        <begin position="798"/>
        <end position="919"/>
    </location>
</feature>
<dbReference type="Pfam" id="PF00698">
    <property type="entry name" value="Acyl_transf_1"/>
    <property type="match status" value="1"/>
</dbReference>
<dbReference type="SMART" id="SM00825">
    <property type="entry name" value="PKS_KS"/>
    <property type="match status" value="1"/>
</dbReference>
<dbReference type="SUPFAM" id="SSF52151">
    <property type="entry name" value="FabD/lysophospholipase-like"/>
    <property type="match status" value="1"/>
</dbReference>
<dbReference type="InterPro" id="IPR016036">
    <property type="entry name" value="Malonyl_transacylase_ACP-bd"/>
</dbReference>
<dbReference type="Gene3D" id="1.10.1200.10">
    <property type="entry name" value="ACP-like"/>
    <property type="match status" value="1"/>
</dbReference>
<dbReference type="SMART" id="SM00826">
    <property type="entry name" value="PKS_DH"/>
    <property type="match status" value="1"/>
</dbReference>
<feature type="region of interest" description="C-terminal hotdog fold" evidence="5">
    <location>
        <begin position="934"/>
        <end position="1078"/>
    </location>
</feature>
<feature type="region of interest" description="Disordered" evidence="6">
    <location>
        <begin position="1166"/>
        <end position="1188"/>
    </location>
</feature>
<dbReference type="GO" id="GO:0031177">
    <property type="term" value="F:phosphopantetheine binding"/>
    <property type="evidence" value="ECO:0007669"/>
    <property type="project" value="InterPro"/>
</dbReference>
<dbReference type="GO" id="GO:0006633">
    <property type="term" value="P:fatty acid biosynthetic process"/>
    <property type="evidence" value="ECO:0007669"/>
    <property type="project" value="TreeGrafter"/>
</dbReference>
<dbReference type="SUPFAM" id="SSF47336">
    <property type="entry name" value="ACP-like"/>
    <property type="match status" value="1"/>
</dbReference>
<keyword evidence="2" id="KW-0597">Phosphoprotein</keyword>
<dbReference type="Pfam" id="PF02801">
    <property type="entry name" value="Ketoacyl-synt_C"/>
    <property type="match status" value="1"/>
</dbReference>
<keyword evidence="11" id="KW-1185">Reference proteome</keyword>